<dbReference type="InterPro" id="IPR001474">
    <property type="entry name" value="GTP_CycHdrlase_I"/>
</dbReference>
<dbReference type="Pfam" id="PF01227">
    <property type="entry name" value="GTP_cyclohydroI"/>
    <property type="match status" value="1"/>
</dbReference>
<dbReference type="InterPro" id="IPR020602">
    <property type="entry name" value="GTP_CycHdrlase_I_dom"/>
</dbReference>
<evidence type="ECO:0000313" key="8">
    <source>
        <dbReference type="EMBL" id="KAK2150148.1"/>
    </source>
</evidence>
<keyword evidence="5" id="KW-0378">Hydrolase</keyword>
<evidence type="ECO:0000256" key="5">
    <source>
        <dbReference type="ARBA" id="ARBA00022801"/>
    </source>
</evidence>
<dbReference type="GO" id="GO:0008270">
    <property type="term" value="F:zinc ion binding"/>
    <property type="evidence" value="ECO:0007669"/>
    <property type="project" value="TreeGrafter"/>
</dbReference>
<dbReference type="AlphaFoldDB" id="A0AAD9JCF1"/>
<dbReference type="GO" id="GO:0005737">
    <property type="term" value="C:cytoplasm"/>
    <property type="evidence" value="ECO:0007669"/>
    <property type="project" value="TreeGrafter"/>
</dbReference>
<dbReference type="Proteomes" id="UP001208570">
    <property type="component" value="Unassembled WGS sequence"/>
</dbReference>
<dbReference type="GO" id="GO:0003934">
    <property type="term" value="F:GTP cyclohydrolase I activity"/>
    <property type="evidence" value="ECO:0007669"/>
    <property type="project" value="UniProtKB-EC"/>
</dbReference>
<sequence>MSDCHEKSTKNDGVFSNDTDSIANHFRGIVSSIENSEREGLRKTPERAAKAFQFFTKGYFENAQVQESLTKQIALAVENAVDPLGVGVIVDATHTCMSMRGVQKLQSRTVTISVLGELKNPENKHEFLQLIQK</sequence>
<dbReference type="Gene3D" id="3.30.1130.10">
    <property type="match status" value="1"/>
</dbReference>
<dbReference type="PANTHER" id="PTHR11109:SF7">
    <property type="entry name" value="GTP CYCLOHYDROLASE 1"/>
    <property type="match status" value="1"/>
</dbReference>
<dbReference type="GO" id="GO:0006729">
    <property type="term" value="P:tetrahydrobiopterin biosynthetic process"/>
    <property type="evidence" value="ECO:0007669"/>
    <property type="project" value="TreeGrafter"/>
</dbReference>
<dbReference type="EC" id="3.5.4.16" evidence="3"/>
<accession>A0AAD9JCF1</accession>
<evidence type="ECO:0000256" key="6">
    <source>
        <dbReference type="ARBA" id="ARBA00030854"/>
    </source>
</evidence>
<evidence type="ECO:0000256" key="2">
    <source>
        <dbReference type="ARBA" id="ARBA00008085"/>
    </source>
</evidence>
<dbReference type="GO" id="GO:0046654">
    <property type="term" value="P:tetrahydrofolate biosynthetic process"/>
    <property type="evidence" value="ECO:0007669"/>
    <property type="project" value="InterPro"/>
</dbReference>
<feature type="domain" description="GTP cyclohydrolase I" evidence="7">
    <location>
        <begin position="63"/>
        <end position="131"/>
    </location>
</feature>
<evidence type="ECO:0000256" key="3">
    <source>
        <dbReference type="ARBA" id="ARBA00012715"/>
    </source>
</evidence>
<evidence type="ECO:0000259" key="7">
    <source>
        <dbReference type="Pfam" id="PF01227"/>
    </source>
</evidence>
<dbReference type="InterPro" id="IPR043133">
    <property type="entry name" value="GTP-CH-I_C/QueF"/>
</dbReference>
<organism evidence="8 9">
    <name type="scientific">Paralvinella palmiformis</name>
    <dbReference type="NCBI Taxonomy" id="53620"/>
    <lineage>
        <taxon>Eukaryota</taxon>
        <taxon>Metazoa</taxon>
        <taxon>Spiralia</taxon>
        <taxon>Lophotrochozoa</taxon>
        <taxon>Annelida</taxon>
        <taxon>Polychaeta</taxon>
        <taxon>Sedentaria</taxon>
        <taxon>Canalipalpata</taxon>
        <taxon>Terebellida</taxon>
        <taxon>Terebelliformia</taxon>
        <taxon>Alvinellidae</taxon>
        <taxon>Paralvinella</taxon>
    </lineage>
</organism>
<comment type="pathway">
    <text evidence="1">Cofactor biosynthesis; 7,8-dihydroneopterin triphosphate biosynthesis; 7,8-dihydroneopterin triphosphate from GTP: step 1/1.</text>
</comment>
<name>A0AAD9JCF1_9ANNE</name>
<comment type="similarity">
    <text evidence="2">Belongs to the GTP cyclohydrolase I family.</text>
</comment>
<keyword evidence="9" id="KW-1185">Reference proteome</keyword>
<evidence type="ECO:0000313" key="9">
    <source>
        <dbReference type="Proteomes" id="UP001208570"/>
    </source>
</evidence>
<dbReference type="PANTHER" id="PTHR11109">
    <property type="entry name" value="GTP CYCLOHYDROLASE I"/>
    <property type="match status" value="1"/>
</dbReference>
<dbReference type="EMBL" id="JAODUP010000421">
    <property type="protein sequence ID" value="KAK2150148.1"/>
    <property type="molecule type" value="Genomic_DNA"/>
</dbReference>
<gene>
    <name evidence="8" type="ORF">LSH36_421g02012</name>
</gene>
<evidence type="ECO:0000256" key="4">
    <source>
        <dbReference type="ARBA" id="ARBA00017272"/>
    </source>
</evidence>
<dbReference type="GO" id="GO:0005525">
    <property type="term" value="F:GTP binding"/>
    <property type="evidence" value="ECO:0007669"/>
    <property type="project" value="TreeGrafter"/>
</dbReference>
<protein>
    <recommendedName>
        <fullName evidence="4">GTP cyclohydrolase 1</fullName>
        <ecNumber evidence="3">3.5.4.16</ecNumber>
    </recommendedName>
    <alternativeName>
        <fullName evidence="6">GTP cyclohydrolase I</fullName>
    </alternativeName>
</protein>
<reference evidence="8" key="1">
    <citation type="journal article" date="2023" name="Mol. Biol. Evol.">
        <title>Third-Generation Sequencing Reveals the Adaptive Role of the Epigenome in Three Deep-Sea Polychaetes.</title>
        <authorList>
            <person name="Perez M."/>
            <person name="Aroh O."/>
            <person name="Sun Y."/>
            <person name="Lan Y."/>
            <person name="Juniper S.K."/>
            <person name="Young C.R."/>
            <person name="Angers B."/>
            <person name="Qian P.Y."/>
        </authorList>
    </citation>
    <scope>NUCLEOTIDE SEQUENCE</scope>
    <source>
        <strain evidence="8">P08H-3</strain>
    </source>
</reference>
<proteinExistence type="inferred from homology"/>
<evidence type="ECO:0000256" key="1">
    <source>
        <dbReference type="ARBA" id="ARBA00005080"/>
    </source>
</evidence>
<dbReference type="SUPFAM" id="SSF55620">
    <property type="entry name" value="Tetrahydrobiopterin biosynthesis enzymes-like"/>
    <property type="match status" value="1"/>
</dbReference>
<comment type="caution">
    <text evidence="8">The sequence shown here is derived from an EMBL/GenBank/DDBJ whole genome shotgun (WGS) entry which is preliminary data.</text>
</comment>